<dbReference type="Pfam" id="PF10358">
    <property type="entry name" value="NT-C2"/>
    <property type="match status" value="1"/>
</dbReference>
<comment type="subcellular location">
    <subcellularLocation>
        <location evidence="1">Endosome</location>
    </subcellularLocation>
</comment>
<dbReference type="EMBL" id="UFQS01001832">
    <property type="protein sequence ID" value="SSX12483.1"/>
    <property type="molecule type" value="Genomic_DNA"/>
</dbReference>
<evidence type="ECO:0000313" key="11">
    <source>
        <dbReference type="EMBL" id="SSX31926.1"/>
    </source>
</evidence>
<gene>
    <name evidence="11" type="primary">CSON004250</name>
</gene>
<evidence type="ECO:0000259" key="7">
    <source>
        <dbReference type="PROSITE" id="PS50021"/>
    </source>
</evidence>
<feature type="compositionally biased region" description="Polar residues" evidence="6">
    <location>
        <begin position="631"/>
        <end position="650"/>
    </location>
</feature>
<dbReference type="GO" id="GO:0005768">
    <property type="term" value="C:endosome"/>
    <property type="evidence" value="ECO:0007669"/>
    <property type="project" value="UniProtKB-SubCell"/>
</dbReference>
<accession>A0A336MNP3</accession>
<dbReference type="VEuPathDB" id="VectorBase:CSON004250"/>
<dbReference type="SUPFAM" id="SSF47576">
    <property type="entry name" value="Calponin-homology domain, CH-domain"/>
    <property type="match status" value="1"/>
</dbReference>
<feature type="compositionally biased region" description="Basic and acidic residues" evidence="6">
    <location>
        <begin position="602"/>
        <end position="614"/>
    </location>
</feature>
<evidence type="ECO:0000259" key="8">
    <source>
        <dbReference type="PROSITE" id="PS51840"/>
    </source>
</evidence>
<dbReference type="EMBL" id="UFQT01001832">
    <property type="protein sequence ID" value="SSX31926.1"/>
    <property type="molecule type" value="Genomic_DNA"/>
</dbReference>
<keyword evidence="2" id="KW-0597">Phosphoprotein</keyword>
<evidence type="ECO:0000259" key="9">
    <source>
        <dbReference type="PROSITE" id="PS51848"/>
    </source>
</evidence>
<dbReference type="PROSITE" id="PS51848">
    <property type="entry name" value="BMERB"/>
    <property type="match status" value="1"/>
</dbReference>
<feature type="compositionally biased region" description="Polar residues" evidence="6">
    <location>
        <begin position="736"/>
        <end position="745"/>
    </location>
</feature>
<evidence type="ECO:0000313" key="10">
    <source>
        <dbReference type="EMBL" id="SSX12483.1"/>
    </source>
</evidence>
<keyword evidence="4 5" id="KW-0175">Coiled coil</keyword>
<dbReference type="FunFam" id="1.10.418.10:FF:000023">
    <property type="entry name" value="EH domain-binding protein 1 isoform X1"/>
    <property type="match status" value="1"/>
</dbReference>
<dbReference type="InterPro" id="IPR001715">
    <property type="entry name" value="CH_dom"/>
</dbReference>
<evidence type="ECO:0000256" key="3">
    <source>
        <dbReference type="ARBA" id="ARBA00022753"/>
    </source>
</evidence>
<dbReference type="Gene3D" id="1.10.418.10">
    <property type="entry name" value="Calponin-like domain"/>
    <property type="match status" value="1"/>
</dbReference>
<feature type="coiled-coil region" evidence="5">
    <location>
        <begin position="341"/>
        <end position="377"/>
    </location>
</feature>
<dbReference type="Pfam" id="PF12130">
    <property type="entry name" value="bMERB_dom"/>
    <property type="match status" value="1"/>
</dbReference>
<dbReference type="PROSITE" id="PS51840">
    <property type="entry name" value="C2_NT"/>
    <property type="match status" value="1"/>
</dbReference>
<dbReference type="PROSITE" id="PS50021">
    <property type="entry name" value="CH"/>
    <property type="match status" value="1"/>
</dbReference>
<dbReference type="PANTHER" id="PTHR23167:SF46">
    <property type="entry name" value="EPS15 HOMOLOGY DOMAIN CONTAINING PROTEIN-BINDING PROTEIN 1, ISOFORM F"/>
    <property type="match status" value="1"/>
</dbReference>
<feature type="domain" description="BMERB" evidence="9">
    <location>
        <begin position="846"/>
        <end position="1005"/>
    </location>
</feature>
<feature type="domain" description="C2 NT-type" evidence="8">
    <location>
        <begin position="18"/>
        <end position="168"/>
    </location>
</feature>
<dbReference type="PANTHER" id="PTHR23167">
    <property type="entry name" value="CALPONIN HOMOLOGY DOMAIN-CONTAINING PROTEIN DDB_G0272472-RELATED"/>
    <property type="match status" value="1"/>
</dbReference>
<organism evidence="11">
    <name type="scientific">Culicoides sonorensis</name>
    <name type="common">Biting midge</name>
    <dbReference type="NCBI Taxonomy" id="179676"/>
    <lineage>
        <taxon>Eukaryota</taxon>
        <taxon>Metazoa</taxon>
        <taxon>Ecdysozoa</taxon>
        <taxon>Arthropoda</taxon>
        <taxon>Hexapoda</taxon>
        <taxon>Insecta</taxon>
        <taxon>Pterygota</taxon>
        <taxon>Neoptera</taxon>
        <taxon>Endopterygota</taxon>
        <taxon>Diptera</taxon>
        <taxon>Nematocera</taxon>
        <taxon>Chironomoidea</taxon>
        <taxon>Ceratopogonidae</taxon>
        <taxon>Ceratopogoninae</taxon>
        <taxon>Culicoides</taxon>
        <taxon>Monoculicoides</taxon>
    </lineage>
</organism>
<evidence type="ECO:0000256" key="5">
    <source>
        <dbReference type="SAM" id="Coils"/>
    </source>
</evidence>
<dbReference type="InterPro" id="IPR019448">
    <property type="entry name" value="NT-C2"/>
</dbReference>
<dbReference type="SMART" id="SM01203">
    <property type="entry name" value="DUF3585"/>
    <property type="match status" value="1"/>
</dbReference>
<dbReference type="InterPro" id="IPR036872">
    <property type="entry name" value="CH_dom_sf"/>
</dbReference>
<proteinExistence type="predicted"/>
<reference evidence="10" key="1">
    <citation type="submission" date="2018-04" db="EMBL/GenBank/DDBJ databases">
        <authorList>
            <person name="Go L.Y."/>
            <person name="Mitchell J.A."/>
        </authorList>
    </citation>
    <scope>NUCLEOTIDE SEQUENCE</scope>
    <source>
        <tissue evidence="10">Whole organism</tissue>
    </source>
</reference>
<evidence type="ECO:0000256" key="6">
    <source>
        <dbReference type="SAM" id="MobiDB-lite"/>
    </source>
</evidence>
<feature type="compositionally biased region" description="Low complexity" evidence="6">
    <location>
        <begin position="663"/>
        <end position="674"/>
    </location>
</feature>
<keyword evidence="3" id="KW-0967">Endosome</keyword>
<name>A0A336MNP3_CULSO</name>
<evidence type="ECO:0000256" key="4">
    <source>
        <dbReference type="ARBA" id="ARBA00023054"/>
    </source>
</evidence>
<dbReference type="Pfam" id="PF00307">
    <property type="entry name" value="CH"/>
    <property type="match status" value="1"/>
</dbReference>
<evidence type="ECO:0000256" key="1">
    <source>
        <dbReference type="ARBA" id="ARBA00004177"/>
    </source>
</evidence>
<dbReference type="CDD" id="cd21198">
    <property type="entry name" value="CH_EHBP"/>
    <property type="match status" value="1"/>
</dbReference>
<dbReference type="InterPro" id="IPR022735">
    <property type="entry name" value="bMERB_dom"/>
</dbReference>
<protein>
    <submittedName>
        <fullName evidence="11">CSON004250 protein</fullName>
    </submittedName>
</protein>
<feature type="region of interest" description="Disordered" evidence="6">
    <location>
        <begin position="590"/>
        <end position="674"/>
    </location>
</feature>
<feature type="domain" description="Calponin-homology (CH)" evidence="7">
    <location>
        <begin position="416"/>
        <end position="521"/>
    </location>
</feature>
<reference evidence="11" key="2">
    <citation type="submission" date="2018-07" db="EMBL/GenBank/DDBJ databases">
        <authorList>
            <person name="Quirk P.G."/>
            <person name="Krulwich T.A."/>
        </authorList>
    </citation>
    <scope>NUCLEOTIDE SEQUENCE</scope>
</reference>
<dbReference type="InterPro" id="IPR050540">
    <property type="entry name" value="F-actin_Monoox_Mical"/>
</dbReference>
<sequence length="1020" mass="116593">MDKTMLNIRIMASVWRRFQRVNKRAAKFQFTASFHELKVETTSKWRPTNLYVVWTRRSRRVISTPLTWEPDLTEPLSANMVWPVPDNHTITVTLFRDPRTRELEDKDWTFAIEDVSALGKKRILASHTINMRKYASIESTQQTFSLNLRPISKKITSADLQLTLSCVFLREGKATDEDMMSIASMMSMNNNSDIAPLDELEDIEDLEISEELSEEILDMTQQLEQWTSSLMSSELPTPMSVPSLTHDDHTPVIENHLYNDIDDNKNFNAAANEPKPNNIWDMEKKSKSTFEQNVIKSKEPESDSILKIDETKKDPEVKLAFIDELDIDLTEDKSDSITEPLKDIQNLVKAVEEQTHKLEEEQKLKEKEQEISVTDKAKVELPPLDLKKNYDQNSDVHTFVHPKPTLTVKKTSSDKTTPGQDLLEWCKEVTKDYAGVKVTNLTTSWRNGMAFCAVIHHYQPELIDMSSLDPHDVMGNCRKAFDVAESLGIPKVIEPRDMNVLAVPDKLAVMTYLHQLRAYFTGNELEIERLGTGKSDDTSYVIGNYRTDSNAAALLNMKDFKHLIHRNSFDEEMPNDLSPETDTKNLFFHHPIKRPGISPAKDPLRRSPIRDDGFKSSSSEENSEDMIPKINKQQKISSTPITISKQSPSHENNDENNDDNQKPPSSSPGFSFSSNNILKRHTELSEKAKAIIGKLKSPSIEIQEQDPFEAERQERLRQEARALIAETRKKSLTLDLSSPTKQSLSKRLPGSMSPEKTISPINNLTEFCENNGKVIDHSNCSNSNNINNDSPSKRISSSNRIIMSEDVNKNSPSKMSSGLTSSTFGGKLESVSLQSFNAMLDKLSPRSETKVIFPKIDLEKGDYYQKELDMLEREQEEIDSQARALEKKLRLVMDGANAAEQKENEDKLMAQWFTLVNKKNALLRRQMQLNILEQENDLERKFQMLTLELRAASSVEEWRKTEEQREREALLLAELLKIVDKRNELVQNYDTQEQAIADDEEIQSNLEHIDINPKDKCSLM</sequence>
<dbReference type="AlphaFoldDB" id="A0A336MNP3"/>
<feature type="region of interest" description="Disordered" evidence="6">
    <location>
        <begin position="736"/>
        <end position="758"/>
    </location>
</feature>
<dbReference type="SMART" id="SM00033">
    <property type="entry name" value="CH"/>
    <property type="match status" value="1"/>
</dbReference>
<evidence type="ECO:0000256" key="2">
    <source>
        <dbReference type="ARBA" id="ARBA00022553"/>
    </source>
</evidence>